<dbReference type="PANTHER" id="PTHR33164">
    <property type="entry name" value="TRANSCRIPTIONAL REGULATOR, MARR FAMILY"/>
    <property type="match status" value="1"/>
</dbReference>
<dbReference type="SMART" id="SM00347">
    <property type="entry name" value="HTH_MARR"/>
    <property type="match status" value="1"/>
</dbReference>
<dbReference type="Gene3D" id="1.10.10.10">
    <property type="entry name" value="Winged helix-like DNA-binding domain superfamily/Winged helix DNA-binding domain"/>
    <property type="match status" value="1"/>
</dbReference>
<name>A0A2M9G6H9_9PROT</name>
<dbReference type="InterPro" id="IPR039422">
    <property type="entry name" value="MarR/SlyA-like"/>
</dbReference>
<reference evidence="2 3" key="1">
    <citation type="submission" date="2017-11" db="EMBL/GenBank/DDBJ databases">
        <title>Draft genome sequence of Rhizobiales bacterium SY3-13.</title>
        <authorList>
            <person name="Sun C."/>
        </authorList>
    </citation>
    <scope>NUCLEOTIDE SEQUENCE [LARGE SCALE GENOMIC DNA]</scope>
    <source>
        <strain evidence="2 3">SY3-13</strain>
    </source>
</reference>
<evidence type="ECO:0000313" key="2">
    <source>
        <dbReference type="EMBL" id="PJK31276.1"/>
    </source>
</evidence>
<evidence type="ECO:0000259" key="1">
    <source>
        <dbReference type="PROSITE" id="PS50995"/>
    </source>
</evidence>
<keyword evidence="3" id="KW-1185">Reference proteome</keyword>
<dbReference type="RefSeq" id="WP_109796161.1">
    <property type="nucleotide sequence ID" value="NZ_PHIG01000007.1"/>
</dbReference>
<gene>
    <name evidence="2" type="ORF">CVT23_03055</name>
</gene>
<dbReference type="SUPFAM" id="SSF46785">
    <property type="entry name" value="Winged helix' DNA-binding domain"/>
    <property type="match status" value="1"/>
</dbReference>
<dbReference type="InterPro" id="IPR036390">
    <property type="entry name" value="WH_DNA-bd_sf"/>
</dbReference>
<feature type="domain" description="HTH marR-type" evidence="1">
    <location>
        <begin position="1"/>
        <end position="119"/>
    </location>
</feature>
<dbReference type="Proteomes" id="UP000229498">
    <property type="component" value="Unassembled WGS sequence"/>
</dbReference>
<dbReference type="InterPro" id="IPR011991">
    <property type="entry name" value="ArsR-like_HTH"/>
</dbReference>
<evidence type="ECO:0000313" key="3">
    <source>
        <dbReference type="Proteomes" id="UP000229498"/>
    </source>
</evidence>
<dbReference type="Pfam" id="PF01047">
    <property type="entry name" value="MarR"/>
    <property type="match status" value="1"/>
</dbReference>
<protein>
    <submittedName>
        <fullName evidence="2">MarR family transcriptional regulator</fullName>
    </submittedName>
</protein>
<dbReference type="GO" id="GO:0006950">
    <property type="term" value="P:response to stress"/>
    <property type="evidence" value="ECO:0007669"/>
    <property type="project" value="TreeGrafter"/>
</dbReference>
<dbReference type="PANTHER" id="PTHR33164:SF43">
    <property type="entry name" value="HTH-TYPE TRANSCRIPTIONAL REPRESSOR YETL"/>
    <property type="match status" value="1"/>
</dbReference>
<dbReference type="GO" id="GO:0003700">
    <property type="term" value="F:DNA-binding transcription factor activity"/>
    <property type="evidence" value="ECO:0007669"/>
    <property type="project" value="InterPro"/>
</dbReference>
<dbReference type="PROSITE" id="PS50995">
    <property type="entry name" value="HTH_MARR_2"/>
    <property type="match status" value="1"/>
</dbReference>
<dbReference type="InterPro" id="IPR000835">
    <property type="entry name" value="HTH_MarR-typ"/>
</dbReference>
<dbReference type="CDD" id="cd00090">
    <property type="entry name" value="HTH_ARSR"/>
    <property type="match status" value="1"/>
</dbReference>
<organism evidence="2 3">
    <name type="scientific">Minwuia thermotolerans</name>
    <dbReference type="NCBI Taxonomy" id="2056226"/>
    <lineage>
        <taxon>Bacteria</taxon>
        <taxon>Pseudomonadati</taxon>
        <taxon>Pseudomonadota</taxon>
        <taxon>Alphaproteobacteria</taxon>
        <taxon>Minwuiales</taxon>
        <taxon>Minwuiaceae</taxon>
        <taxon>Minwuia</taxon>
    </lineage>
</organism>
<dbReference type="AlphaFoldDB" id="A0A2M9G6H9"/>
<sequence>MGDTGQNLGNLSVWCSALTGFVASDEPDLSTRQLAILMNVYLRGGPHTVRGLAETLNISKPAVSRALDALGSKGLTRRLRDETDRRNVLVQRTDAGVAFLSAFADLVRAAEEDDRRSYG</sequence>
<dbReference type="PRINTS" id="PR00598">
    <property type="entry name" value="HTHMARR"/>
</dbReference>
<proteinExistence type="predicted"/>
<accession>A0A2M9G6H9</accession>
<comment type="caution">
    <text evidence="2">The sequence shown here is derived from an EMBL/GenBank/DDBJ whole genome shotgun (WGS) entry which is preliminary data.</text>
</comment>
<dbReference type="InterPro" id="IPR036388">
    <property type="entry name" value="WH-like_DNA-bd_sf"/>
</dbReference>
<dbReference type="EMBL" id="PHIG01000007">
    <property type="protein sequence ID" value="PJK31276.1"/>
    <property type="molecule type" value="Genomic_DNA"/>
</dbReference>
<dbReference type="OrthoDB" id="9806864at2"/>